<reference evidence="2 3" key="1">
    <citation type="submission" date="2019-06" db="EMBL/GenBank/DDBJ databases">
        <title>Sequencing the genomes of 1000 actinobacteria strains.</title>
        <authorList>
            <person name="Klenk H.-P."/>
        </authorList>
    </citation>
    <scope>NUCLEOTIDE SEQUENCE [LARGE SCALE GENOMIC DNA]</scope>
    <source>
        <strain evidence="2 3">DSM 44826</strain>
    </source>
</reference>
<gene>
    <name evidence="2" type="ORF">FHX73_16329</name>
</gene>
<dbReference type="Proteomes" id="UP000317940">
    <property type="component" value="Unassembled WGS sequence"/>
</dbReference>
<feature type="chain" id="PRO_5038665906" evidence="1">
    <location>
        <begin position="21"/>
        <end position="86"/>
    </location>
</feature>
<evidence type="ECO:0000256" key="1">
    <source>
        <dbReference type="SAM" id="SignalP"/>
    </source>
</evidence>
<sequence>MKKALATLATAGVLALTAVAGTTATASAAAPTHASTKSVAWSNQVVGGPYGTAETCVEFVREHNELGVWDCEFLAGPYGGWVALAP</sequence>
<keyword evidence="3" id="KW-1185">Reference proteome</keyword>
<accession>A0A561SEB0</accession>
<evidence type="ECO:0000313" key="2">
    <source>
        <dbReference type="EMBL" id="TWF73178.1"/>
    </source>
</evidence>
<evidence type="ECO:0000313" key="3">
    <source>
        <dbReference type="Proteomes" id="UP000317940"/>
    </source>
</evidence>
<dbReference type="EMBL" id="VIWT01000006">
    <property type="protein sequence ID" value="TWF73178.1"/>
    <property type="molecule type" value="Genomic_DNA"/>
</dbReference>
<comment type="caution">
    <text evidence="2">The sequence shown here is derived from an EMBL/GenBank/DDBJ whole genome shotgun (WGS) entry which is preliminary data.</text>
</comment>
<organism evidence="2 3">
    <name type="scientific">Kitasatospora viridis</name>
    <dbReference type="NCBI Taxonomy" id="281105"/>
    <lineage>
        <taxon>Bacteria</taxon>
        <taxon>Bacillati</taxon>
        <taxon>Actinomycetota</taxon>
        <taxon>Actinomycetes</taxon>
        <taxon>Kitasatosporales</taxon>
        <taxon>Streptomycetaceae</taxon>
        <taxon>Kitasatospora</taxon>
    </lineage>
</organism>
<feature type="signal peptide" evidence="1">
    <location>
        <begin position="1"/>
        <end position="20"/>
    </location>
</feature>
<protein>
    <submittedName>
        <fullName evidence="2">Uncharacterized protein</fullName>
    </submittedName>
</protein>
<dbReference type="AlphaFoldDB" id="A0A561SEB0"/>
<name>A0A561SEB0_9ACTN</name>
<dbReference type="RefSeq" id="WP_145911140.1">
    <property type="nucleotide sequence ID" value="NZ_BAAAMZ010000005.1"/>
</dbReference>
<proteinExistence type="predicted"/>
<keyword evidence="1" id="KW-0732">Signal</keyword>